<keyword evidence="2" id="KW-1185">Reference proteome</keyword>
<organism evidence="1 2">
    <name type="scientific">Octadecabacter dasysiphoniae</name>
    <dbReference type="NCBI Taxonomy" id="2909341"/>
    <lineage>
        <taxon>Bacteria</taxon>
        <taxon>Pseudomonadati</taxon>
        <taxon>Pseudomonadota</taxon>
        <taxon>Alphaproteobacteria</taxon>
        <taxon>Rhodobacterales</taxon>
        <taxon>Roseobacteraceae</taxon>
        <taxon>Octadecabacter</taxon>
    </lineage>
</organism>
<reference evidence="1 2" key="1">
    <citation type="submission" date="2022-01" db="EMBL/GenBank/DDBJ databases">
        <title>Octadecabacter sp. nov., isolated from a marine alga.</title>
        <authorList>
            <person name="Jin M.S."/>
            <person name="Kim H.M."/>
            <person name="Han D.M."/>
            <person name="Jung J.J."/>
            <person name="Jeon C.O."/>
        </authorList>
    </citation>
    <scope>NUCLEOTIDE SEQUENCE [LARGE SCALE GENOMIC DNA]</scope>
    <source>
        <strain evidence="1 2">G9-8</strain>
    </source>
</reference>
<gene>
    <name evidence="1" type="ORF">L0664_12650</name>
</gene>
<evidence type="ECO:0000313" key="2">
    <source>
        <dbReference type="Proteomes" id="UP001200557"/>
    </source>
</evidence>
<name>A0ABS9CZX0_9RHOB</name>
<dbReference type="SUPFAM" id="SSF103025">
    <property type="entry name" value="Folate-binding domain"/>
    <property type="match status" value="1"/>
</dbReference>
<dbReference type="Gene3D" id="3.30.1360.120">
    <property type="entry name" value="Probable tRNA modification gtpase trme, domain 1"/>
    <property type="match status" value="1"/>
</dbReference>
<dbReference type="RefSeq" id="WP_235226254.1">
    <property type="nucleotide sequence ID" value="NZ_JAKGAQ010000003.1"/>
</dbReference>
<sequence>MARLIANTPCAGLLPKTIGSVSLSEVDAGVVTLVAPFNGQQKAVSDALKSAIGVGFVAPNRCVGTSPRVMWCGMGQALVMGVDCPDLPAQCVDHSDAWAIVRIDGAGADAVLARLTPIDLRASVFKKGHTARTLIGHMTGGITRLGAQSFEVMVMRSMAATLVHELVQAAENMDARAGLSA</sequence>
<evidence type="ECO:0000313" key="1">
    <source>
        <dbReference type="EMBL" id="MCF2871920.1"/>
    </source>
</evidence>
<dbReference type="EMBL" id="JAKGAQ010000003">
    <property type="protein sequence ID" value="MCF2871920.1"/>
    <property type="molecule type" value="Genomic_DNA"/>
</dbReference>
<proteinExistence type="predicted"/>
<comment type="caution">
    <text evidence="1">The sequence shown here is derived from an EMBL/GenBank/DDBJ whole genome shotgun (WGS) entry which is preliminary data.</text>
</comment>
<accession>A0ABS9CZX0</accession>
<dbReference type="Proteomes" id="UP001200557">
    <property type="component" value="Unassembled WGS sequence"/>
</dbReference>
<dbReference type="InterPro" id="IPR027266">
    <property type="entry name" value="TrmE/GcvT-like"/>
</dbReference>
<protein>
    <submittedName>
        <fullName evidence="1">Sarcosine oxidase subunit gamma</fullName>
    </submittedName>
</protein>